<evidence type="ECO:0000313" key="7">
    <source>
        <dbReference type="EMBL" id="MBM7132197.1"/>
    </source>
</evidence>
<name>A0ABS2KM26_9GAMM</name>
<dbReference type="PANTHER" id="PTHR33420:SF3">
    <property type="entry name" value="FIMBRIAL SUBUNIT ELFA"/>
    <property type="match status" value="1"/>
</dbReference>
<comment type="subcellular location">
    <subcellularLocation>
        <location evidence="1">Fimbrium</location>
    </subcellularLocation>
</comment>
<evidence type="ECO:0000256" key="4">
    <source>
        <dbReference type="ARBA" id="ARBA00023263"/>
    </source>
</evidence>
<gene>
    <name evidence="7" type="ORF">ISS99_21925</name>
</gene>
<keyword evidence="3 5" id="KW-0732">Signal</keyword>
<dbReference type="InterPro" id="IPR000259">
    <property type="entry name" value="Adhesion_dom_fimbrial"/>
</dbReference>
<evidence type="ECO:0000256" key="1">
    <source>
        <dbReference type="ARBA" id="ARBA00004561"/>
    </source>
</evidence>
<dbReference type="Pfam" id="PF00419">
    <property type="entry name" value="Fimbrial"/>
    <property type="match status" value="1"/>
</dbReference>
<dbReference type="InterPro" id="IPR036937">
    <property type="entry name" value="Adhesion_dom_fimbrial_sf"/>
</dbReference>
<evidence type="ECO:0000313" key="8">
    <source>
        <dbReference type="Proteomes" id="UP001430193"/>
    </source>
</evidence>
<evidence type="ECO:0000256" key="2">
    <source>
        <dbReference type="ARBA" id="ARBA00006671"/>
    </source>
</evidence>
<keyword evidence="4" id="KW-0281">Fimbrium</keyword>
<keyword evidence="8" id="KW-1185">Reference proteome</keyword>
<dbReference type="SUPFAM" id="SSF49401">
    <property type="entry name" value="Bacterial adhesins"/>
    <property type="match status" value="1"/>
</dbReference>
<feature type="signal peptide" evidence="5">
    <location>
        <begin position="1"/>
        <end position="24"/>
    </location>
</feature>
<reference evidence="7" key="1">
    <citation type="submission" date="2020-10" db="EMBL/GenBank/DDBJ databases">
        <title>Phylogeny of dyella-like bacteria.</title>
        <authorList>
            <person name="Fu J."/>
        </authorList>
    </citation>
    <scope>NUCLEOTIDE SEQUENCE</scope>
    <source>
        <strain evidence="7">DHON07</strain>
    </source>
</reference>
<protein>
    <submittedName>
        <fullName evidence="7">Type 1 fimbrial protein</fullName>
    </submittedName>
</protein>
<proteinExistence type="inferred from homology"/>
<organism evidence="7 8">
    <name type="scientific">Dyella mobilis</name>
    <dbReference type="NCBI Taxonomy" id="1849582"/>
    <lineage>
        <taxon>Bacteria</taxon>
        <taxon>Pseudomonadati</taxon>
        <taxon>Pseudomonadota</taxon>
        <taxon>Gammaproteobacteria</taxon>
        <taxon>Lysobacterales</taxon>
        <taxon>Rhodanobacteraceae</taxon>
        <taxon>Dyella</taxon>
    </lineage>
</organism>
<evidence type="ECO:0000256" key="5">
    <source>
        <dbReference type="SAM" id="SignalP"/>
    </source>
</evidence>
<feature type="domain" description="Fimbrial-type adhesion" evidence="6">
    <location>
        <begin position="29"/>
        <end position="187"/>
    </location>
</feature>
<dbReference type="InterPro" id="IPR008966">
    <property type="entry name" value="Adhesion_dom_sf"/>
</dbReference>
<dbReference type="PANTHER" id="PTHR33420">
    <property type="entry name" value="FIMBRIAL SUBUNIT ELFA-RELATED"/>
    <property type="match status" value="1"/>
</dbReference>
<dbReference type="InterPro" id="IPR050263">
    <property type="entry name" value="Bact_Fimbrial_Adh_Pro"/>
</dbReference>
<dbReference type="Gene3D" id="2.60.40.1090">
    <property type="entry name" value="Fimbrial-type adhesion domain"/>
    <property type="match status" value="1"/>
</dbReference>
<dbReference type="EMBL" id="JADIKF010000040">
    <property type="protein sequence ID" value="MBM7132197.1"/>
    <property type="molecule type" value="Genomic_DNA"/>
</dbReference>
<evidence type="ECO:0000259" key="6">
    <source>
        <dbReference type="Pfam" id="PF00419"/>
    </source>
</evidence>
<evidence type="ECO:0000256" key="3">
    <source>
        <dbReference type="ARBA" id="ARBA00022729"/>
    </source>
</evidence>
<dbReference type="Proteomes" id="UP001430193">
    <property type="component" value="Unassembled WGS sequence"/>
</dbReference>
<comment type="caution">
    <text evidence="7">The sequence shown here is derived from an EMBL/GenBank/DDBJ whole genome shotgun (WGS) entry which is preliminary data.</text>
</comment>
<dbReference type="RefSeq" id="WP_204633714.1">
    <property type="nucleotide sequence ID" value="NZ_BSOC01000001.1"/>
</dbReference>
<comment type="similarity">
    <text evidence="2">Belongs to the fimbrial protein family.</text>
</comment>
<accession>A0ABS2KM26</accession>
<feature type="chain" id="PRO_5046975936" evidence="5">
    <location>
        <begin position="25"/>
        <end position="188"/>
    </location>
</feature>
<sequence length="188" mass="18426">MKKLILSAALIAGLGVFAANSAMAADGTITFNGQISAVTCTVHGDTPGGTSGNFTVTLPTVASSAFGAVAAVAGSTGYNIIVGGTGDTGCTDGTNVSVHYESTSPRVDLTTGNLQLDPGTGVATGVQIQILDGATRAAINLATAPDSSSVTVASNTATIPFFAQYISTAAAVTAGPANSSVLYTIAYN</sequence>